<evidence type="ECO:0000313" key="2">
    <source>
        <dbReference type="EMBL" id="KAK7855432.1"/>
    </source>
</evidence>
<reference evidence="2 3" key="1">
    <citation type="journal article" date="2018" name="Sci. Data">
        <title>The draft genome sequence of cork oak.</title>
        <authorList>
            <person name="Ramos A.M."/>
            <person name="Usie A."/>
            <person name="Barbosa P."/>
            <person name="Barros P.M."/>
            <person name="Capote T."/>
            <person name="Chaves I."/>
            <person name="Simoes F."/>
            <person name="Abreu I."/>
            <person name="Carrasquinho I."/>
            <person name="Faro C."/>
            <person name="Guimaraes J.B."/>
            <person name="Mendonca D."/>
            <person name="Nobrega F."/>
            <person name="Rodrigues L."/>
            <person name="Saibo N.J.M."/>
            <person name="Varela M.C."/>
            <person name="Egas C."/>
            <person name="Matos J."/>
            <person name="Miguel C.M."/>
            <person name="Oliveira M.M."/>
            <person name="Ricardo C.P."/>
            <person name="Goncalves S."/>
        </authorList>
    </citation>
    <scope>NUCLEOTIDE SEQUENCE [LARGE SCALE GENOMIC DNA]</scope>
    <source>
        <strain evidence="3">cv. HL8</strain>
    </source>
</reference>
<dbReference type="AlphaFoldDB" id="A0AAW0LXS7"/>
<organism evidence="2 3">
    <name type="scientific">Quercus suber</name>
    <name type="common">Cork oak</name>
    <dbReference type="NCBI Taxonomy" id="58331"/>
    <lineage>
        <taxon>Eukaryota</taxon>
        <taxon>Viridiplantae</taxon>
        <taxon>Streptophyta</taxon>
        <taxon>Embryophyta</taxon>
        <taxon>Tracheophyta</taxon>
        <taxon>Spermatophyta</taxon>
        <taxon>Magnoliopsida</taxon>
        <taxon>eudicotyledons</taxon>
        <taxon>Gunneridae</taxon>
        <taxon>Pentapetalae</taxon>
        <taxon>rosids</taxon>
        <taxon>fabids</taxon>
        <taxon>Fagales</taxon>
        <taxon>Fagaceae</taxon>
        <taxon>Quercus</taxon>
    </lineage>
</organism>
<keyword evidence="1" id="KW-0472">Membrane</keyword>
<protein>
    <submittedName>
        <fullName evidence="2">Uncharacterized protein</fullName>
    </submittedName>
</protein>
<dbReference type="Proteomes" id="UP000237347">
    <property type="component" value="Unassembled WGS sequence"/>
</dbReference>
<sequence length="58" mass="6802">MKSENSLFSSTFLTQRISMDLLGTRTLMLPLMFLVQSLKITYVMGTIVFEWYKRMDST</sequence>
<evidence type="ECO:0000256" key="1">
    <source>
        <dbReference type="SAM" id="Phobius"/>
    </source>
</evidence>
<gene>
    <name evidence="2" type="ORF">CFP56_027789</name>
</gene>
<dbReference type="EMBL" id="PKMF04000045">
    <property type="protein sequence ID" value="KAK7855432.1"/>
    <property type="molecule type" value="Genomic_DNA"/>
</dbReference>
<comment type="caution">
    <text evidence="2">The sequence shown here is derived from an EMBL/GenBank/DDBJ whole genome shotgun (WGS) entry which is preliminary data.</text>
</comment>
<keyword evidence="1" id="KW-0812">Transmembrane</keyword>
<keyword evidence="3" id="KW-1185">Reference proteome</keyword>
<proteinExistence type="predicted"/>
<keyword evidence="1" id="KW-1133">Transmembrane helix</keyword>
<name>A0AAW0LXS7_QUESU</name>
<accession>A0AAW0LXS7</accession>
<evidence type="ECO:0000313" key="3">
    <source>
        <dbReference type="Proteomes" id="UP000237347"/>
    </source>
</evidence>
<feature type="transmembrane region" description="Helical" evidence="1">
    <location>
        <begin position="27"/>
        <end position="52"/>
    </location>
</feature>